<keyword evidence="3" id="KW-1185">Reference proteome</keyword>
<dbReference type="Proteomes" id="UP001164790">
    <property type="component" value="Chromosome"/>
</dbReference>
<proteinExistence type="predicted"/>
<evidence type="ECO:0000313" key="2">
    <source>
        <dbReference type="EMBL" id="UYN56490.1"/>
    </source>
</evidence>
<protein>
    <submittedName>
        <fullName evidence="2">Helix-turn-helix transcriptional regulator</fullName>
    </submittedName>
</protein>
<gene>
    <name evidence="2" type="ORF">OFW50_13680</name>
</gene>
<dbReference type="Gene3D" id="1.10.260.40">
    <property type="entry name" value="lambda repressor-like DNA-binding domains"/>
    <property type="match status" value="1"/>
</dbReference>
<dbReference type="InterPro" id="IPR010982">
    <property type="entry name" value="Lambda_DNA-bd_dom_sf"/>
</dbReference>
<dbReference type="InterPro" id="IPR001387">
    <property type="entry name" value="Cro/C1-type_HTH"/>
</dbReference>
<evidence type="ECO:0000313" key="3">
    <source>
        <dbReference type="Proteomes" id="UP001164790"/>
    </source>
</evidence>
<dbReference type="RefSeq" id="WP_213224182.1">
    <property type="nucleotide sequence ID" value="NZ_CP074378.1"/>
</dbReference>
<dbReference type="CDD" id="cd00093">
    <property type="entry name" value="HTH_XRE"/>
    <property type="match status" value="1"/>
</dbReference>
<feature type="domain" description="HTH cro/C1-type" evidence="1">
    <location>
        <begin position="6"/>
        <end position="63"/>
    </location>
</feature>
<accession>A0ABY6H817</accession>
<sequence>MKSNIPELVDNSKKTVTELAREAGISRSIMSQLANSKTVPDKTRFDALTGIAKALEVPINQLFSEDYLKVRSANKYVIYQDEEAKVDKNTPRISNNSNMKKNLPDTVAREMGLIRASMNQSELPLWFSYKASGIGAIAIEILSNTDIGYFEMVSDIVAVPISDMKKSLNTSQVFRRINADQIESIGRSLEDTKIFQALKQKYAYSGVPAGILGHGYTTGVVISFMTRFSDFFGASDPTYKNVFSQRVSANADTKIAREMILKILPQEEDDLSAWVLLSGYDPLPEKMQKFMEKYESRKD</sequence>
<dbReference type="Pfam" id="PF13443">
    <property type="entry name" value="HTH_26"/>
    <property type="match status" value="1"/>
</dbReference>
<evidence type="ECO:0000259" key="1">
    <source>
        <dbReference type="Pfam" id="PF13443"/>
    </source>
</evidence>
<organism evidence="2 3">
    <name type="scientific">Lacticaseibacillus chiayiensis</name>
    <dbReference type="NCBI Taxonomy" id="2100821"/>
    <lineage>
        <taxon>Bacteria</taxon>
        <taxon>Bacillati</taxon>
        <taxon>Bacillota</taxon>
        <taxon>Bacilli</taxon>
        <taxon>Lactobacillales</taxon>
        <taxon>Lactobacillaceae</taxon>
        <taxon>Lacticaseibacillus</taxon>
    </lineage>
</organism>
<name>A0ABY6H817_9LACO</name>
<reference evidence="2" key="1">
    <citation type="submission" date="2022-10" db="EMBL/GenBank/DDBJ databases">
        <title>Comparative genomic analysis and in-vitro probiotic properties of the potential probiotic L. chiayiensis AACE 3.</title>
        <authorList>
            <person name="Kang X."/>
        </authorList>
    </citation>
    <scope>NUCLEOTIDE SEQUENCE</scope>
    <source>
        <strain evidence="2">AACE 3</strain>
    </source>
</reference>
<dbReference type="SUPFAM" id="SSF47413">
    <property type="entry name" value="lambda repressor-like DNA-binding domains"/>
    <property type="match status" value="1"/>
</dbReference>
<dbReference type="EMBL" id="CP107523">
    <property type="protein sequence ID" value="UYN56490.1"/>
    <property type="molecule type" value="Genomic_DNA"/>
</dbReference>